<dbReference type="RefSeq" id="WP_039208336.1">
    <property type="nucleotide sequence ID" value="NZ_JTJZ01000017.1"/>
</dbReference>
<dbReference type="InterPro" id="IPR008271">
    <property type="entry name" value="Ser/Thr_kinase_AS"/>
</dbReference>
<feature type="domain" description="Protein kinase" evidence="11">
    <location>
        <begin position="17"/>
        <end position="272"/>
    </location>
</feature>
<dbReference type="PANTHER" id="PTHR43289">
    <property type="entry name" value="MITOGEN-ACTIVATED PROTEIN KINASE KINASE KINASE 20-RELATED"/>
    <property type="match status" value="1"/>
</dbReference>
<dbReference type="SMART" id="SM00220">
    <property type="entry name" value="S_TKc"/>
    <property type="match status" value="1"/>
</dbReference>
<dbReference type="OrthoDB" id="9762169at2"/>
<evidence type="ECO:0000256" key="6">
    <source>
        <dbReference type="ARBA" id="ARBA00022840"/>
    </source>
</evidence>
<dbReference type="CDD" id="cd14014">
    <property type="entry name" value="STKc_PknB_like"/>
    <property type="match status" value="1"/>
</dbReference>
<dbReference type="CDD" id="cd06577">
    <property type="entry name" value="PASTA_pknB"/>
    <property type="match status" value="3"/>
</dbReference>
<feature type="compositionally biased region" description="Polar residues" evidence="9">
    <location>
        <begin position="659"/>
        <end position="668"/>
    </location>
</feature>
<gene>
    <name evidence="13" type="ORF">AE0388_1329</name>
</gene>
<dbReference type="EMBL" id="JTJZ01000017">
    <property type="protein sequence ID" value="KHS52926.1"/>
    <property type="molecule type" value="Genomic_DNA"/>
</dbReference>
<keyword evidence="10" id="KW-0472">Membrane</keyword>
<evidence type="ECO:0000259" key="12">
    <source>
        <dbReference type="PROSITE" id="PS51178"/>
    </source>
</evidence>
<feature type="compositionally biased region" description="Acidic residues" evidence="9">
    <location>
        <begin position="397"/>
        <end position="418"/>
    </location>
</feature>
<feature type="compositionally biased region" description="Low complexity" evidence="9">
    <location>
        <begin position="431"/>
        <end position="445"/>
    </location>
</feature>
<protein>
    <recommendedName>
        <fullName evidence="1">non-specific serine/threonine protein kinase</fullName>
        <ecNumber evidence="1">2.7.11.1</ecNumber>
    </recommendedName>
</protein>
<feature type="compositionally biased region" description="Acidic residues" evidence="9">
    <location>
        <begin position="324"/>
        <end position="357"/>
    </location>
</feature>
<dbReference type="PANTHER" id="PTHR43289:SF34">
    <property type="entry name" value="SERINE_THREONINE-PROTEIN KINASE YBDM-RELATED"/>
    <property type="match status" value="1"/>
</dbReference>
<dbReference type="GO" id="GO:0005524">
    <property type="term" value="F:ATP binding"/>
    <property type="evidence" value="ECO:0007669"/>
    <property type="project" value="UniProtKB-KW"/>
</dbReference>
<feature type="compositionally biased region" description="Basic and acidic residues" evidence="9">
    <location>
        <begin position="678"/>
        <end position="716"/>
    </location>
</feature>
<feature type="region of interest" description="Disordered" evidence="9">
    <location>
        <begin position="294"/>
        <end position="360"/>
    </location>
</feature>
<dbReference type="EC" id="2.7.11.1" evidence="1"/>
<evidence type="ECO:0000256" key="5">
    <source>
        <dbReference type="ARBA" id="ARBA00022777"/>
    </source>
</evidence>
<dbReference type="GO" id="GO:0106310">
    <property type="term" value="F:protein serine kinase activity"/>
    <property type="evidence" value="ECO:0007669"/>
    <property type="project" value="RHEA"/>
</dbReference>
<dbReference type="Gene3D" id="3.30.200.20">
    <property type="entry name" value="Phosphorylase Kinase, domain 1"/>
    <property type="match status" value="1"/>
</dbReference>
<dbReference type="PROSITE" id="PS50011">
    <property type="entry name" value="PROTEIN_KINASE_DOM"/>
    <property type="match status" value="1"/>
</dbReference>
<dbReference type="PROSITE" id="PS00108">
    <property type="entry name" value="PROTEIN_KINASE_ST"/>
    <property type="match status" value="1"/>
</dbReference>
<evidence type="ECO:0000256" key="7">
    <source>
        <dbReference type="ARBA" id="ARBA00047899"/>
    </source>
</evidence>
<feature type="compositionally biased region" description="Basic and acidic residues" evidence="9">
    <location>
        <begin position="419"/>
        <end position="430"/>
    </location>
</feature>
<dbReference type="Proteomes" id="UP000031488">
    <property type="component" value="Unassembled WGS sequence"/>
</dbReference>
<dbReference type="GO" id="GO:0004674">
    <property type="term" value="F:protein serine/threonine kinase activity"/>
    <property type="evidence" value="ECO:0007669"/>
    <property type="project" value="UniProtKB-KW"/>
</dbReference>
<keyword evidence="3 13" id="KW-0808">Transferase</keyword>
<dbReference type="PROSITE" id="PS51178">
    <property type="entry name" value="PASTA"/>
    <property type="match status" value="3"/>
</dbReference>
<feature type="domain" description="PASTA" evidence="12">
    <location>
        <begin position="612"/>
        <end position="678"/>
    </location>
</feature>
<comment type="catalytic activity">
    <reaction evidence="7">
        <text>L-threonyl-[protein] + ATP = O-phospho-L-threonyl-[protein] + ADP + H(+)</text>
        <dbReference type="Rhea" id="RHEA:46608"/>
        <dbReference type="Rhea" id="RHEA-COMP:11060"/>
        <dbReference type="Rhea" id="RHEA-COMP:11605"/>
        <dbReference type="ChEBI" id="CHEBI:15378"/>
        <dbReference type="ChEBI" id="CHEBI:30013"/>
        <dbReference type="ChEBI" id="CHEBI:30616"/>
        <dbReference type="ChEBI" id="CHEBI:61977"/>
        <dbReference type="ChEBI" id="CHEBI:456216"/>
        <dbReference type="EC" id="2.7.11.1"/>
    </reaction>
</comment>
<dbReference type="GO" id="GO:0045717">
    <property type="term" value="P:negative regulation of fatty acid biosynthetic process"/>
    <property type="evidence" value="ECO:0007669"/>
    <property type="project" value="UniProtKB-ARBA"/>
</dbReference>
<dbReference type="Pfam" id="PF03793">
    <property type="entry name" value="PASTA"/>
    <property type="match status" value="3"/>
</dbReference>
<keyword evidence="4" id="KW-0547">Nucleotide-binding</keyword>
<keyword evidence="5 13" id="KW-0418">Kinase</keyword>
<keyword evidence="14" id="KW-1185">Reference proteome</keyword>
<dbReference type="Gene3D" id="3.30.10.20">
    <property type="match status" value="3"/>
</dbReference>
<dbReference type="FunFam" id="3.30.200.20:FF:000035">
    <property type="entry name" value="Serine/threonine protein kinase Stk1"/>
    <property type="match status" value="1"/>
</dbReference>
<keyword evidence="6" id="KW-0067">ATP-binding</keyword>
<keyword evidence="10" id="KW-1133">Transmembrane helix</keyword>
<dbReference type="Gene3D" id="1.10.510.10">
    <property type="entry name" value="Transferase(Phosphotransferase) domain 1"/>
    <property type="match status" value="1"/>
</dbReference>
<evidence type="ECO:0000313" key="13">
    <source>
        <dbReference type="EMBL" id="KHS52926.1"/>
    </source>
</evidence>
<dbReference type="FunFam" id="1.10.510.10:FF:000021">
    <property type="entry name" value="Serine/threonine protein kinase"/>
    <property type="match status" value="1"/>
</dbReference>
<dbReference type="InterPro" id="IPR005543">
    <property type="entry name" value="PASTA_dom"/>
</dbReference>
<dbReference type="InterPro" id="IPR011009">
    <property type="entry name" value="Kinase-like_dom_sf"/>
</dbReference>
<feature type="compositionally biased region" description="Low complexity" evidence="9">
    <location>
        <begin position="376"/>
        <end position="396"/>
    </location>
</feature>
<feature type="domain" description="PASTA" evidence="12">
    <location>
        <begin position="477"/>
        <end position="543"/>
    </location>
</feature>
<feature type="region of interest" description="Disordered" evidence="9">
    <location>
        <begin position="376"/>
        <end position="446"/>
    </location>
</feature>
<name>A0A0B9ABD1_BRELN</name>
<evidence type="ECO:0000256" key="1">
    <source>
        <dbReference type="ARBA" id="ARBA00012513"/>
    </source>
</evidence>
<dbReference type="Pfam" id="PF00069">
    <property type="entry name" value="Pkinase"/>
    <property type="match status" value="1"/>
</dbReference>
<dbReference type="SUPFAM" id="SSF56112">
    <property type="entry name" value="Protein kinase-like (PK-like)"/>
    <property type="match status" value="1"/>
</dbReference>
<dbReference type="PATRIC" id="fig|1703.6.peg.1217"/>
<feature type="region of interest" description="Disordered" evidence="9">
    <location>
        <begin position="651"/>
        <end position="716"/>
    </location>
</feature>
<dbReference type="AlphaFoldDB" id="A0A0B9ABD1"/>
<evidence type="ECO:0000256" key="8">
    <source>
        <dbReference type="ARBA" id="ARBA00048679"/>
    </source>
</evidence>
<feature type="domain" description="PASTA" evidence="12">
    <location>
        <begin position="544"/>
        <end position="611"/>
    </location>
</feature>
<accession>A0A0B9ABD1</accession>
<comment type="caution">
    <text evidence="13">The sequence shown here is derived from an EMBL/GenBank/DDBJ whole genome shotgun (WGS) entry which is preliminary data.</text>
</comment>
<evidence type="ECO:0000256" key="3">
    <source>
        <dbReference type="ARBA" id="ARBA00022679"/>
    </source>
</evidence>
<evidence type="ECO:0000313" key="14">
    <source>
        <dbReference type="Proteomes" id="UP000031488"/>
    </source>
</evidence>
<evidence type="ECO:0000256" key="4">
    <source>
        <dbReference type="ARBA" id="ARBA00022741"/>
    </source>
</evidence>
<organism evidence="13 14">
    <name type="scientific">Brevibacterium linens</name>
    <dbReference type="NCBI Taxonomy" id="1703"/>
    <lineage>
        <taxon>Bacteria</taxon>
        <taxon>Bacillati</taxon>
        <taxon>Actinomycetota</taxon>
        <taxon>Actinomycetes</taxon>
        <taxon>Micrococcales</taxon>
        <taxon>Brevibacteriaceae</taxon>
        <taxon>Brevibacterium</taxon>
    </lineage>
</organism>
<comment type="catalytic activity">
    <reaction evidence="8">
        <text>L-seryl-[protein] + ATP = O-phospho-L-seryl-[protein] + ADP + H(+)</text>
        <dbReference type="Rhea" id="RHEA:17989"/>
        <dbReference type="Rhea" id="RHEA-COMP:9863"/>
        <dbReference type="Rhea" id="RHEA-COMP:11604"/>
        <dbReference type="ChEBI" id="CHEBI:15378"/>
        <dbReference type="ChEBI" id="CHEBI:29999"/>
        <dbReference type="ChEBI" id="CHEBI:30616"/>
        <dbReference type="ChEBI" id="CHEBI:83421"/>
        <dbReference type="ChEBI" id="CHEBI:456216"/>
        <dbReference type="EC" id="2.7.11.1"/>
    </reaction>
</comment>
<keyword evidence="2 13" id="KW-0723">Serine/threonine-protein kinase</keyword>
<sequence>MTARRDPLIGTVLNDRYRIDAKIARGGMAMVYRGTDLRLDREIAIKVMHEHLISDDTFVERFRREAINAGRLTHPNLVAIHDQARDGDIVYLVMEYLPSVTLRRELKHRGTFTPRQAIVVLDAILAALEAVHSTGIIHRDLKPDNVLLGTDGQVKLADFGLARAVTTATTTKTLIGTVGYVAPELVTRAGADARTDLYTVGIMFYEMLTGAQPYTDEVPIQVAYRHVHDTVPPPSDVVARLSPRLDALVLWATSKDPEDRPADAAEFRLALAEARAEMSEAELDLGDPQIAAGEHSPVLTASIDLGEEVPKEKRSRTDEIPYLEGEEDDTEDAAADGADTDDDVDDAADPDDVDDKDDAAGAATIAASGAGVAGAGAAAVAASGAKDDSTAASASDDSADADESNDSSGEEDSDDEQESKDSESDRHDKAAVVAGSAAASAGASPAKRRRRRVLTGLVAVVAVLALVAWFVVANLPAPTSIVPGELAGKPVEEVTSQLEDNDLKAEPKEVFDDKVPAGTVIGTEPVSGAELAPDSSVTVVVSKGEEKFAVPKLEGMSRDEAEGALKKVNLEVGKVDEEFSDTVAKDTVISASQKPGKKLSKGEKIDLVVSKGVAPIPVPNVEGLTFDAAYATLAKRGFRVGKDEVFSDDVPKGKVVSQFPKSTESKPANSLIIVRVSKGKEKKEDSEKKDDKKDEKKKDDDKDKKSDDKKDEDKDK</sequence>
<proteinExistence type="predicted"/>
<reference evidence="13 14" key="1">
    <citation type="submission" date="2014-11" db="EMBL/GenBank/DDBJ databases">
        <title>Draft Genome Sequence of Brevibacterium linens AE038-8.</title>
        <authorList>
            <person name="Maizel D."/>
            <person name="Utturkar S.M."/>
            <person name="Brown S.D."/>
            <person name="Ferrero M."/>
            <person name="Rosen B.P."/>
        </authorList>
    </citation>
    <scope>NUCLEOTIDE SEQUENCE [LARGE SCALE GENOMIC DNA]</scope>
    <source>
        <strain evidence="13 14">AE038-8</strain>
    </source>
</reference>
<dbReference type="SMART" id="SM00740">
    <property type="entry name" value="PASTA"/>
    <property type="match status" value="3"/>
</dbReference>
<feature type="transmembrane region" description="Helical" evidence="10">
    <location>
        <begin position="453"/>
        <end position="472"/>
    </location>
</feature>
<dbReference type="STRING" id="1703.BLSMQ_2361"/>
<evidence type="ECO:0000256" key="10">
    <source>
        <dbReference type="SAM" id="Phobius"/>
    </source>
</evidence>
<evidence type="ECO:0000256" key="2">
    <source>
        <dbReference type="ARBA" id="ARBA00022527"/>
    </source>
</evidence>
<keyword evidence="10" id="KW-0812">Transmembrane</keyword>
<dbReference type="InterPro" id="IPR000719">
    <property type="entry name" value="Prot_kinase_dom"/>
</dbReference>
<evidence type="ECO:0000256" key="9">
    <source>
        <dbReference type="SAM" id="MobiDB-lite"/>
    </source>
</evidence>
<evidence type="ECO:0000259" key="11">
    <source>
        <dbReference type="PROSITE" id="PS50011"/>
    </source>
</evidence>
<feature type="compositionally biased region" description="Basic and acidic residues" evidence="9">
    <location>
        <begin position="308"/>
        <end position="319"/>
    </location>
</feature>